<comment type="caution">
    <text evidence="3">The sequence shown here is derived from an EMBL/GenBank/DDBJ whole genome shotgun (WGS) entry which is preliminary data.</text>
</comment>
<feature type="coiled-coil region" evidence="1">
    <location>
        <begin position="316"/>
        <end position="511"/>
    </location>
</feature>
<keyword evidence="4" id="KW-1185">Reference proteome</keyword>
<accession>A0ABR2JCA0</accession>
<feature type="coiled-coil region" evidence="1">
    <location>
        <begin position="819"/>
        <end position="985"/>
    </location>
</feature>
<name>A0ABR2JCA0_9EUKA</name>
<proteinExistence type="predicted"/>
<evidence type="ECO:0000313" key="3">
    <source>
        <dbReference type="EMBL" id="KAK8875364.1"/>
    </source>
</evidence>
<organism evidence="3 4">
    <name type="scientific">Tritrichomonas musculus</name>
    <dbReference type="NCBI Taxonomy" id="1915356"/>
    <lineage>
        <taxon>Eukaryota</taxon>
        <taxon>Metamonada</taxon>
        <taxon>Parabasalia</taxon>
        <taxon>Tritrichomonadida</taxon>
        <taxon>Tritrichomonadidae</taxon>
        <taxon>Tritrichomonas</taxon>
    </lineage>
</organism>
<feature type="coiled-coil region" evidence="1">
    <location>
        <begin position="581"/>
        <end position="608"/>
    </location>
</feature>
<gene>
    <name evidence="3" type="ORF">M9Y10_005529</name>
</gene>
<feature type="region of interest" description="Disordered" evidence="2">
    <location>
        <begin position="193"/>
        <end position="216"/>
    </location>
</feature>
<keyword evidence="1" id="KW-0175">Coiled coil</keyword>
<sequence length="1079" mass="123605">MKNSFQSDSASHSSDEINDAKHLQESNNQLRQKNEKLLLELNSLRSQFNEATSIGTQLEQIHNKNSKLTADLRKVTAEKEELSHRCDLNIQVIEELRNSKEQEKLEMERRIQQEIGDARESFENEKKEMNEILSKTQNELKDAQKLLKASQNDCDSMATSVKNVVEAAQTYFLHPFKNVDQLTEFLSQNKNCNTQSNKENQIQTRGLQNPDQQNSQDEIENLKKQCKVLKQKLKDERRNRKEADGQVLKLDNTLKNMKNQEEQNKANFENSLNDLQKKLELAELQRKTMAATYDNKISELTGLLEEERSRSIQNANQASNENNQNQNKNIDQLKNKIALSANKLKELQSTVFALRKQNSQLVSQLGDSENTKELLRRKYQSTSEENEKLRAAIEQIKLENSTISIERDDLKEQNDTILSQIQAARSSYNQSKAAYSEAECQIEKLQSSLNILEDMIKKQRDEIIENVTARNKYVTSLQKQNEALHQMENLLSNLQEENKSLKAKFDHATVNREINPKLNVGSSINNSTIGAPDNSSNDGIPPTSWFCMEFPRQLCSLISEIANNSALATTAKLRNVLSTIAKFYNKQLDQLKNTIQENDEKAQANNEQLDKLFTSLAPFVNDSSLSAESFNNDPVRKTQNITNALAGIQNSQIDSKLQKTQLQNEMAELLQKLNASTIPQASASVDNLNDQIKKMKEQIDAGKAKHKKLSKTLKALKNAAQQDADDSQLQIESQTGEIKKLQDDNKRLQDQNKHYETVIDQLSSQINGSSLSLLNGNISQPQQQPVMSRDLNLNELSMSTPNHNQNRDKANQAQNPQLMKALKEELESQKANYDSIISDKDHQINDLKDKCDGYEKELQQMRKIAEILKNSKNDRDQQIQNLMNEIDNRDKENKNRLENEKKSLQQQHERSVSQLKGKNTQLRDLISNLSNALNESEERNKVLLATNAQLSIEKQQAQARLETINEEIKRDKQLAEARLKTVELAMSTQNQIEIEEEHSKCDEQKRQIYSFVANQFMMFFDATKNFINEEGFKMLVEKCSSELRRLTKMESSLRRILGLHVNESIEDAVSKILVSIYKH</sequence>
<evidence type="ECO:0000256" key="2">
    <source>
        <dbReference type="SAM" id="MobiDB-lite"/>
    </source>
</evidence>
<feature type="coiled-coil region" evidence="1">
    <location>
        <begin position="20"/>
        <end position="153"/>
    </location>
</feature>
<protein>
    <recommendedName>
        <fullName evidence="5">Viral A-type inclusion protein</fullName>
    </recommendedName>
</protein>
<evidence type="ECO:0000313" key="4">
    <source>
        <dbReference type="Proteomes" id="UP001470230"/>
    </source>
</evidence>
<dbReference type="Proteomes" id="UP001470230">
    <property type="component" value="Unassembled WGS sequence"/>
</dbReference>
<evidence type="ECO:0008006" key="5">
    <source>
        <dbReference type="Google" id="ProtNLM"/>
    </source>
</evidence>
<evidence type="ECO:0000256" key="1">
    <source>
        <dbReference type="SAM" id="Coils"/>
    </source>
</evidence>
<feature type="coiled-coil region" evidence="1">
    <location>
        <begin position="678"/>
        <end position="765"/>
    </location>
</feature>
<reference evidence="3 4" key="1">
    <citation type="submission" date="2024-04" db="EMBL/GenBank/DDBJ databases">
        <title>Tritrichomonas musculus Genome.</title>
        <authorList>
            <person name="Alves-Ferreira E."/>
            <person name="Grigg M."/>
            <person name="Lorenzi H."/>
            <person name="Galac M."/>
        </authorList>
    </citation>
    <scope>NUCLEOTIDE SEQUENCE [LARGE SCALE GENOMIC DNA]</scope>
    <source>
        <strain evidence="3 4">EAF2021</strain>
    </source>
</reference>
<dbReference type="EMBL" id="JAPFFF010000012">
    <property type="protein sequence ID" value="KAK8875364.1"/>
    <property type="molecule type" value="Genomic_DNA"/>
</dbReference>